<feature type="transmembrane region" description="Helical" evidence="6">
    <location>
        <begin position="280"/>
        <end position="298"/>
    </location>
</feature>
<evidence type="ECO:0000256" key="4">
    <source>
        <dbReference type="ARBA" id="ARBA00022989"/>
    </source>
</evidence>
<dbReference type="PANTHER" id="PTHR23502:SF132">
    <property type="entry name" value="POLYAMINE TRANSPORTER 2-RELATED"/>
    <property type="match status" value="1"/>
</dbReference>
<keyword evidence="9" id="KW-1185">Reference proteome</keyword>
<feature type="transmembrane region" description="Helical" evidence="6">
    <location>
        <begin position="214"/>
        <end position="239"/>
    </location>
</feature>
<dbReference type="EMBL" id="JBHUPB010000015">
    <property type="protein sequence ID" value="MFD2970246.1"/>
    <property type="molecule type" value="Genomic_DNA"/>
</dbReference>
<gene>
    <name evidence="8" type="ORF">ACFS7Y_22835</name>
</gene>
<organism evidence="8 9">
    <name type="scientific">Sphingobacterium bambusae</name>
    <dbReference type="NCBI Taxonomy" id="662858"/>
    <lineage>
        <taxon>Bacteria</taxon>
        <taxon>Pseudomonadati</taxon>
        <taxon>Bacteroidota</taxon>
        <taxon>Sphingobacteriia</taxon>
        <taxon>Sphingobacteriales</taxon>
        <taxon>Sphingobacteriaceae</taxon>
        <taxon>Sphingobacterium</taxon>
    </lineage>
</organism>
<dbReference type="Pfam" id="PF07690">
    <property type="entry name" value="MFS_1"/>
    <property type="match status" value="1"/>
</dbReference>
<feature type="transmembrane region" description="Helical" evidence="6">
    <location>
        <begin position="251"/>
        <end position="268"/>
    </location>
</feature>
<evidence type="ECO:0000313" key="9">
    <source>
        <dbReference type="Proteomes" id="UP001597525"/>
    </source>
</evidence>
<evidence type="ECO:0000256" key="6">
    <source>
        <dbReference type="SAM" id="Phobius"/>
    </source>
</evidence>
<dbReference type="RefSeq" id="WP_320183727.1">
    <property type="nucleotide sequence ID" value="NZ_CP138332.1"/>
</dbReference>
<feature type="transmembrane region" description="Helical" evidence="6">
    <location>
        <begin position="42"/>
        <end position="66"/>
    </location>
</feature>
<feature type="transmembrane region" description="Helical" evidence="6">
    <location>
        <begin position="78"/>
        <end position="95"/>
    </location>
</feature>
<evidence type="ECO:0000256" key="5">
    <source>
        <dbReference type="ARBA" id="ARBA00023136"/>
    </source>
</evidence>
<dbReference type="PROSITE" id="PS50850">
    <property type="entry name" value="MFS"/>
    <property type="match status" value="1"/>
</dbReference>
<keyword evidence="2" id="KW-0813">Transport</keyword>
<dbReference type="Proteomes" id="UP001597525">
    <property type="component" value="Unassembled WGS sequence"/>
</dbReference>
<feature type="transmembrane region" description="Helical" evidence="6">
    <location>
        <begin position="372"/>
        <end position="393"/>
    </location>
</feature>
<name>A0ABW6BPK9_9SPHI</name>
<evidence type="ECO:0000313" key="8">
    <source>
        <dbReference type="EMBL" id="MFD2970246.1"/>
    </source>
</evidence>
<feature type="transmembrane region" description="Helical" evidence="6">
    <location>
        <begin position="347"/>
        <end position="366"/>
    </location>
</feature>
<keyword evidence="5 6" id="KW-0472">Membrane</keyword>
<comment type="subcellular location">
    <subcellularLocation>
        <location evidence="1">Membrane</location>
        <topology evidence="1">Multi-pass membrane protein</topology>
    </subcellularLocation>
</comment>
<sequence>MKIYNSKHESIALFSTFLLIPLSGLATDIYLPSFPDMQKAFAVSSTGIQMTLSYFLISYGLSMLFVGPLVDSFGRYKLVLIALLIFAGTNFALALSPNIQFVYAMRILQGICTAFIVVGKRAFLVDIFSGKKLQGYMSMLSIIWAIAPITAPFIGGYLQQLWGWQANFHLLGIYAILVLLLELIFSGEASRALKPFHPQQILTSYKAVLQAPDFFLGLFVLGTAYSMIMVFAMSAPFLVENHFGFSSVETGYCALLSGVGVMMGGFLGKANIHKPLVKKLASAILSIMFMAIVMYFNGAYSKSIVWLMLFVLCLHTASGFIYNSYFTYCLTRFPQYAGVSSGLTSGGSYLFTSLLSYAMVSILAINNQSQLAFSYFGFALLIGAAWVPLSLVFRKRNPAKQQV</sequence>
<feature type="transmembrane region" description="Helical" evidence="6">
    <location>
        <begin position="101"/>
        <end position="123"/>
    </location>
</feature>
<dbReference type="PANTHER" id="PTHR23502">
    <property type="entry name" value="MAJOR FACILITATOR SUPERFAMILY"/>
    <property type="match status" value="1"/>
</dbReference>
<reference evidence="9" key="1">
    <citation type="journal article" date="2019" name="Int. J. Syst. Evol. Microbiol.">
        <title>The Global Catalogue of Microorganisms (GCM) 10K type strain sequencing project: providing services to taxonomists for standard genome sequencing and annotation.</title>
        <authorList>
            <consortium name="The Broad Institute Genomics Platform"/>
            <consortium name="The Broad Institute Genome Sequencing Center for Infectious Disease"/>
            <person name="Wu L."/>
            <person name="Ma J."/>
        </authorList>
    </citation>
    <scope>NUCLEOTIDE SEQUENCE [LARGE SCALE GENOMIC DNA]</scope>
    <source>
        <strain evidence="9">KCTC 22814</strain>
    </source>
</reference>
<feature type="transmembrane region" description="Helical" evidence="6">
    <location>
        <begin position="166"/>
        <end position="185"/>
    </location>
</feature>
<evidence type="ECO:0000259" key="7">
    <source>
        <dbReference type="PROSITE" id="PS50850"/>
    </source>
</evidence>
<accession>A0ABW6BPK9</accession>
<keyword evidence="4 6" id="KW-1133">Transmembrane helix</keyword>
<evidence type="ECO:0000256" key="2">
    <source>
        <dbReference type="ARBA" id="ARBA00022448"/>
    </source>
</evidence>
<feature type="transmembrane region" description="Helical" evidence="6">
    <location>
        <begin position="135"/>
        <end position="154"/>
    </location>
</feature>
<dbReference type="InterPro" id="IPR011701">
    <property type="entry name" value="MFS"/>
</dbReference>
<dbReference type="InterPro" id="IPR036259">
    <property type="entry name" value="MFS_trans_sf"/>
</dbReference>
<evidence type="ECO:0000256" key="3">
    <source>
        <dbReference type="ARBA" id="ARBA00022692"/>
    </source>
</evidence>
<evidence type="ECO:0000256" key="1">
    <source>
        <dbReference type="ARBA" id="ARBA00004141"/>
    </source>
</evidence>
<proteinExistence type="predicted"/>
<dbReference type="Gene3D" id="1.20.1720.10">
    <property type="entry name" value="Multidrug resistance protein D"/>
    <property type="match status" value="1"/>
</dbReference>
<comment type="caution">
    <text evidence="8">The sequence shown here is derived from an EMBL/GenBank/DDBJ whole genome shotgun (WGS) entry which is preliminary data.</text>
</comment>
<dbReference type="SUPFAM" id="SSF103473">
    <property type="entry name" value="MFS general substrate transporter"/>
    <property type="match status" value="1"/>
</dbReference>
<protein>
    <submittedName>
        <fullName evidence="8">MFS transporter</fullName>
    </submittedName>
</protein>
<dbReference type="InterPro" id="IPR020846">
    <property type="entry name" value="MFS_dom"/>
</dbReference>
<feature type="transmembrane region" description="Helical" evidence="6">
    <location>
        <begin position="304"/>
        <end position="326"/>
    </location>
</feature>
<feature type="domain" description="Major facilitator superfamily (MFS) profile" evidence="7">
    <location>
        <begin position="12"/>
        <end position="395"/>
    </location>
</feature>
<keyword evidence="3 6" id="KW-0812">Transmembrane</keyword>